<reference evidence="2" key="1">
    <citation type="submission" date="2025-08" db="UniProtKB">
        <authorList>
            <consortium name="RefSeq"/>
        </authorList>
    </citation>
    <scope>IDENTIFICATION</scope>
</reference>
<proteinExistence type="predicted"/>
<sequence length="182" mass="21007">MKNIKNTWKGIKDIINIKVKLHKTPTHLNLNEKIITDHATVSNIFNNYFVSIREKLHSEIMPSKRTYSDFLYLPNANIFFIDPVSKDEVSSLISNAPKSDKSYGPNSIPRFFLKLTSHIISKPLSITLNYSFKSGKFPEVFKEDKVIPIYKKGSLLDFSNYRPISLLSNLSKLFEKAMHNRL</sequence>
<accession>A0ABM4CUW0</accession>
<dbReference type="PANTHER" id="PTHR19446">
    <property type="entry name" value="REVERSE TRANSCRIPTASES"/>
    <property type="match status" value="1"/>
</dbReference>
<name>A0ABM4CUW0_HYDVU</name>
<organism evidence="1 2">
    <name type="scientific">Hydra vulgaris</name>
    <name type="common">Hydra</name>
    <name type="synonym">Hydra attenuata</name>
    <dbReference type="NCBI Taxonomy" id="6087"/>
    <lineage>
        <taxon>Eukaryota</taxon>
        <taxon>Metazoa</taxon>
        <taxon>Cnidaria</taxon>
        <taxon>Hydrozoa</taxon>
        <taxon>Hydroidolina</taxon>
        <taxon>Anthoathecata</taxon>
        <taxon>Aplanulata</taxon>
        <taxon>Hydridae</taxon>
        <taxon>Hydra</taxon>
    </lineage>
</organism>
<evidence type="ECO:0000313" key="2">
    <source>
        <dbReference type="RefSeq" id="XP_065665694.1"/>
    </source>
</evidence>
<dbReference type="RefSeq" id="XP_065665694.1">
    <property type="nucleotide sequence ID" value="XM_065809622.1"/>
</dbReference>
<keyword evidence="1" id="KW-1185">Reference proteome</keyword>
<dbReference type="GeneID" id="136087116"/>
<dbReference type="Proteomes" id="UP001652625">
    <property type="component" value="Chromosome 11"/>
</dbReference>
<gene>
    <name evidence="2" type="primary">LOC136087116</name>
</gene>
<evidence type="ECO:0000313" key="1">
    <source>
        <dbReference type="Proteomes" id="UP001652625"/>
    </source>
</evidence>
<protein>
    <submittedName>
        <fullName evidence="2">Uncharacterized protein LOC136087116</fullName>
    </submittedName>
</protein>